<organism evidence="1 2">
    <name type="scientific">Thauera aminoaromatica</name>
    <dbReference type="NCBI Taxonomy" id="164330"/>
    <lineage>
        <taxon>Bacteria</taxon>
        <taxon>Pseudomonadati</taxon>
        <taxon>Pseudomonadota</taxon>
        <taxon>Betaproteobacteria</taxon>
        <taxon>Rhodocyclales</taxon>
        <taxon>Zoogloeaceae</taxon>
        <taxon>Thauera</taxon>
    </lineage>
</organism>
<dbReference type="EMBL" id="SSFD01000127">
    <property type="protein sequence ID" value="TXH85870.1"/>
    <property type="molecule type" value="Genomic_DNA"/>
</dbReference>
<sequence>MKSALVYIDGFGDELLQPLLIAARAERIDLETRSRRNEVMATAEWYVVPAVALYLAKPFIDKFLAKASDDFIGITYPKFKQALQRLVKRLYIQERSSFRISAAGRKKVSDEGAWLFGVYSLERSGRRIKFIFGDGLSEEQYATAVEELLRTIRTHHLGGLNDEIAQGIGRLVDPTASEILLMFHAEKGKWFVFDPVARLKEKQRREEP</sequence>
<name>A0A5C7SQN5_THASP</name>
<evidence type="ECO:0000313" key="1">
    <source>
        <dbReference type="EMBL" id="TXH85870.1"/>
    </source>
</evidence>
<proteinExistence type="predicted"/>
<dbReference type="AlphaFoldDB" id="A0A5C7SQN5"/>
<gene>
    <name evidence="1" type="ORF">E6Q80_08650</name>
</gene>
<evidence type="ECO:0000313" key="2">
    <source>
        <dbReference type="Proteomes" id="UP000321192"/>
    </source>
</evidence>
<comment type="caution">
    <text evidence="1">The sequence shown here is derived from an EMBL/GenBank/DDBJ whole genome shotgun (WGS) entry which is preliminary data.</text>
</comment>
<protein>
    <submittedName>
        <fullName evidence="1">Uncharacterized protein</fullName>
    </submittedName>
</protein>
<dbReference type="Proteomes" id="UP000321192">
    <property type="component" value="Unassembled WGS sequence"/>
</dbReference>
<reference evidence="1 2" key="1">
    <citation type="submission" date="2018-09" db="EMBL/GenBank/DDBJ databases">
        <title>Metagenome Assembled Genomes from an Advanced Water Purification Facility.</title>
        <authorList>
            <person name="Stamps B.W."/>
            <person name="Spear J.R."/>
        </authorList>
    </citation>
    <scope>NUCLEOTIDE SEQUENCE [LARGE SCALE GENOMIC DNA]</scope>
    <source>
        <strain evidence="1">Bin_27_1</strain>
    </source>
</reference>
<dbReference type="RefSeq" id="WP_276658260.1">
    <property type="nucleotide sequence ID" value="NZ_SSFD01000127.1"/>
</dbReference>
<accession>A0A5C7SQN5</accession>